<dbReference type="EMBL" id="SZVO01000065">
    <property type="protein sequence ID" value="TKT83819.1"/>
    <property type="molecule type" value="Genomic_DNA"/>
</dbReference>
<evidence type="ECO:0008006" key="4">
    <source>
        <dbReference type="Google" id="ProtNLM"/>
    </source>
</evidence>
<dbReference type="OrthoDB" id="671208at2"/>
<keyword evidence="3" id="KW-1185">Reference proteome</keyword>
<sequence length="71" mass="8241">MLKVVEKAEEMYRLVSDFESGGYTRQSFADLHGVSVSKLDYWRVRYRNQNTEHSGFVEIGRKSDPVSIEIV</sequence>
<dbReference type="AlphaFoldDB" id="A0A4U6CLY9"/>
<name>A0A4U6CLY9_9BACT</name>
<comment type="caution">
    <text evidence="2">The sequence shown here is derived from an EMBL/GenBank/DDBJ whole genome shotgun (WGS) entry which is preliminary data.</text>
</comment>
<accession>A0A4U6CLY9</accession>
<proteinExistence type="predicted"/>
<evidence type="ECO:0000313" key="3">
    <source>
        <dbReference type="Proteomes" id="UP000304900"/>
    </source>
</evidence>
<dbReference type="NCBIfam" id="NF047593">
    <property type="entry name" value="IS66_ISAeme5_TnpA"/>
    <property type="match status" value="1"/>
</dbReference>
<evidence type="ECO:0000313" key="2">
    <source>
        <dbReference type="EMBL" id="TKT85299.1"/>
    </source>
</evidence>
<dbReference type="Proteomes" id="UP000304900">
    <property type="component" value="Unassembled WGS sequence"/>
</dbReference>
<evidence type="ECO:0000313" key="1">
    <source>
        <dbReference type="EMBL" id="TKT83819.1"/>
    </source>
</evidence>
<feature type="non-terminal residue" evidence="2">
    <location>
        <position position="71"/>
    </location>
</feature>
<reference evidence="2 3" key="1">
    <citation type="submission" date="2019-05" db="EMBL/GenBank/DDBJ databases">
        <title>Dyadobacter AR-3-8 sp. nov., isolated from arctic soil.</title>
        <authorList>
            <person name="Chaudhary D.K."/>
        </authorList>
    </citation>
    <scope>NUCLEOTIDE SEQUENCE [LARGE SCALE GENOMIC DNA]</scope>
    <source>
        <strain evidence="2 3">AR-3-8</strain>
    </source>
</reference>
<organism evidence="2 3">
    <name type="scientific">Dyadobacter frigoris</name>
    <dbReference type="NCBI Taxonomy" id="2576211"/>
    <lineage>
        <taxon>Bacteria</taxon>
        <taxon>Pseudomonadati</taxon>
        <taxon>Bacteroidota</taxon>
        <taxon>Cytophagia</taxon>
        <taxon>Cytophagales</taxon>
        <taxon>Spirosomataceae</taxon>
        <taxon>Dyadobacter</taxon>
    </lineage>
</organism>
<dbReference type="RefSeq" id="WP_137344447.1">
    <property type="nucleotide sequence ID" value="NZ_SZVO01000031.1"/>
</dbReference>
<protein>
    <recommendedName>
        <fullName evidence="4">Transposase</fullName>
    </recommendedName>
</protein>
<gene>
    <name evidence="2" type="ORF">FDK13_33860</name>
    <name evidence="1" type="ORF">FDK13_35240</name>
</gene>
<dbReference type="EMBL" id="SZVO01000031">
    <property type="protein sequence ID" value="TKT85299.1"/>
    <property type="molecule type" value="Genomic_DNA"/>
</dbReference>